<comment type="caution">
    <text evidence="2">The sequence shown here is derived from an EMBL/GenBank/DDBJ whole genome shotgun (WGS) entry which is preliminary data.</text>
</comment>
<proteinExistence type="predicted"/>
<sequence length="292" mass="34141">MVRFDGPIRWFDSMVRFDVRCLHPSSSDPRSISAPARIPKGEPSRDFTRSKTDNRISALGNHQRTHPVHKGLCPKTKQTAPILRCPPLGTTVLFLPLEHQAPRDTPAEAKIVNAPSPRSPMKPTEKINCTNAHLLVALLGTLDLFPGEEIFEVKWMGELETKWETKQTLSKWPEKLDKFLRIEQLKANSKNYHLPVDIPQWEITYKWKPFTHEPIDTPFQRICVPLIRQIIEKNRKMLSSSRREYQHLHPQMYEAFCLERIKTPKEQKEQEGRIESVKFVEDKVFWENLKMF</sequence>
<dbReference type="AlphaFoldDB" id="A0A9N8W5E2"/>
<reference evidence="2" key="1">
    <citation type="submission" date="2021-06" db="EMBL/GenBank/DDBJ databases">
        <authorList>
            <person name="Kallberg Y."/>
            <person name="Tangrot J."/>
            <person name="Rosling A."/>
        </authorList>
    </citation>
    <scope>NUCLEOTIDE SEQUENCE</scope>
    <source>
        <strain evidence="2">FL130A</strain>
    </source>
</reference>
<evidence type="ECO:0000313" key="3">
    <source>
        <dbReference type="Proteomes" id="UP000789508"/>
    </source>
</evidence>
<gene>
    <name evidence="2" type="ORF">ALEPTO_LOCUS2333</name>
</gene>
<feature type="region of interest" description="Disordered" evidence="1">
    <location>
        <begin position="25"/>
        <end position="51"/>
    </location>
</feature>
<dbReference type="EMBL" id="CAJVPS010000333">
    <property type="protein sequence ID" value="CAG8477870.1"/>
    <property type="molecule type" value="Genomic_DNA"/>
</dbReference>
<name>A0A9N8W5E2_9GLOM</name>
<organism evidence="2 3">
    <name type="scientific">Ambispora leptoticha</name>
    <dbReference type="NCBI Taxonomy" id="144679"/>
    <lineage>
        <taxon>Eukaryota</taxon>
        <taxon>Fungi</taxon>
        <taxon>Fungi incertae sedis</taxon>
        <taxon>Mucoromycota</taxon>
        <taxon>Glomeromycotina</taxon>
        <taxon>Glomeromycetes</taxon>
        <taxon>Archaeosporales</taxon>
        <taxon>Ambisporaceae</taxon>
        <taxon>Ambispora</taxon>
    </lineage>
</organism>
<protein>
    <submittedName>
        <fullName evidence="2">12888_t:CDS:1</fullName>
    </submittedName>
</protein>
<accession>A0A9N8W5E2</accession>
<keyword evidence="3" id="KW-1185">Reference proteome</keyword>
<dbReference type="OrthoDB" id="10432651at2759"/>
<evidence type="ECO:0000256" key="1">
    <source>
        <dbReference type="SAM" id="MobiDB-lite"/>
    </source>
</evidence>
<dbReference type="Proteomes" id="UP000789508">
    <property type="component" value="Unassembled WGS sequence"/>
</dbReference>
<evidence type="ECO:0000313" key="2">
    <source>
        <dbReference type="EMBL" id="CAG8477870.1"/>
    </source>
</evidence>
<feature type="compositionally biased region" description="Basic and acidic residues" evidence="1">
    <location>
        <begin position="39"/>
        <end position="51"/>
    </location>
</feature>